<dbReference type="SUPFAM" id="SSF103506">
    <property type="entry name" value="Mitochondrial carrier"/>
    <property type="match status" value="1"/>
</dbReference>
<dbReference type="AlphaFoldDB" id="G0W5R1"/>
<organism evidence="12 13">
    <name type="scientific">Naumovozyma dairenensis (strain ATCC 10597 / BCRC 20456 / CBS 421 / NBRC 0211 / NRRL Y-12639)</name>
    <name type="common">Saccharomyces dairenensis</name>
    <dbReference type="NCBI Taxonomy" id="1071378"/>
    <lineage>
        <taxon>Eukaryota</taxon>
        <taxon>Fungi</taxon>
        <taxon>Dikarya</taxon>
        <taxon>Ascomycota</taxon>
        <taxon>Saccharomycotina</taxon>
        <taxon>Saccharomycetes</taxon>
        <taxon>Saccharomycetales</taxon>
        <taxon>Saccharomycetaceae</taxon>
        <taxon>Naumovozyma</taxon>
    </lineage>
</organism>
<dbReference type="OrthoDB" id="1747031at2759"/>
<keyword evidence="13" id="KW-1185">Reference proteome</keyword>
<dbReference type="GO" id="GO:0031921">
    <property type="term" value="P:pyridoxal phosphate transport"/>
    <property type="evidence" value="ECO:0007669"/>
    <property type="project" value="EnsemblFungi"/>
</dbReference>
<keyword evidence="9 10" id="KW-0472">Membrane</keyword>
<dbReference type="InterPro" id="IPR018108">
    <property type="entry name" value="MCP_transmembrane"/>
</dbReference>
<evidence type="ECO:0008006" key="14">
    <source>
        <dbReference type="Google" id="ProtNLM"/>
    </source>
</evidence>
<dbReference type="EMBL" id="HE580268">
    <property type="protein sequence ID" value="CCD23122.1"/>
    <property type="molecule type" value="Genomic_DNA"/>
</dbReference>
<dbReference type="InterPro" id="IPR045315">
    <property type="entry name" value="Mtm1-like"/>
</dbReference>
<keyword evidence="3 11" id="KW-0813">Transport</keyword>
<keyword evidence="5" id="KW-0677">Repeat</keyword>
<dbReference type="KEGG" id="ndi:NDAI_0B00880"/>
<reference evidence="12 13" key="1">
    <citation type="journal article" date="2011" name="Proc. Natl. Acad. Sci. U.S.A.">
        <title>Evolutionary erosion of yeast sex chromosomes by mating-type switching accidents.</title>
        <authorList>
            <person name="Gordon J.L."/>
            <person name="Armisen D."/>
            <person name="Proux-Wera E."/>
            <person name="Oheigeartaigh S.S."/>
            <person name="Byrne K.P."/>
            <person name="Wolfe K.H."/>
        </authorList>
    </citation>
    <scope>NUCLEOTIDE SEQUENCE [LARGE SCALE GENOMIC DNA]</scope>
    <source>
        <strain evidence="13">ATCC 10597 / BCRC 20456 / CBS 421 / NBRC 0211 / NRRL Y-12639</strain>
    </source>
</reference>
<name>G0W5R1_NAUDC</name>
<dbReference type="GO" id="GO:0005743">
    <property type="term" value="C:mitochondrial inner membrane"/>
    <property type="evidence" value="ECO:0007669"/>
    <property type="project" value="UniProtKB-SubCell"/>
</dbReference>
<evidence type="ECO:0000256" key="11">
    <source>
        <dbReference type="RuleBase" id="RU000488"/>
    </source>
</evidence>
<dbReference type="PROSITE" id="PS50920">
    <property type="entry name" value="SOLCAR"/>
    <property type="match status" value="3"/>
</dbReference>
<comment type="subcellular location">
    <subcellularLocation>
        <location evidence="1">Mitochondrion inner membrane</location>
        <topology evidence="1">Multi-pass membrane protein</topology>
    </subcellularLocation>
</comment>
<dbReference type="Gene3D" id="1.50.40.10">
    <property type="entry name" value="Mitochondrial carrier domain"/>
    <property type="match status" value="1"/>
</dbReference>
<proteinExistence type="inferred from homology"/>
<dbReference type="RefSeq" id="XP_003668365.1">
    <property type="nucleotide sequence ID" value="XM_003668317.1"/>
</dbReference>
<dbReference type="GO" id="GO:0006879">
    <property type="term" value="P:intracellular iron ion homeostasis"/>
    <property type="evidence" value="ECO:0007669"/>
    <property type="project" value="EnsemblFungi"/>
</dbReference>
<dbReference type="GO" id="GO:1990542">
    <property type="term" value="P:mitochondrial transmembrane transport"/>
    <property type="evidence" value="ECO:0007669"/>
    <property type="project" value="InterPro"/>
</dbReference>
<evidence type="ECO:0000313" key="13">
    <source>
        <dbReference type="Proteomes" id="UP000000689"/>
    </source>
</evidence>
<evidence type="ECO:0000256" key="3">
    <source>
        <dbReference type="ARBA" id="ARBA00022448"/>
    </source>
</evidence>
<dbReference type="STRING" id="1071378.G0W5R1"/>
<evidence type="ECO:0000256" key="9">
    <source>
        <dbReference type="ARBA" id="ARBA00023136"/>
    </source>
</evidence>
<dbReference type="HOGENOM" id="CLU_015166_0_0_1"/>
<dbReference type="InterPro" id="IPR023395">
    <property type="entry name" value="MCP_dom_sf"/>
</dbReference>
<evidence type="ECO:0000256" key="2">
    <source>
        <dbReference type="ARBA" id="ARBA00006375"/>
    </source>
</evidence>
<evidence type="ECO:0000256" key="1">
    <source>
        <dbReference type="ARBA" id="ARBA00004448"/>
    </source>
</evidence>
<dbReference type="PANTHER" id="PTHR45760">
    <property type="entry name" value="FI19922P1-RELATED"/>
    <property type="match status" value="1"/>
</dbReference>
<gene>
    <name evidence="12" type="primary">NDAI0B00880</name>
    <name evidence="12" type="ordered locus">NDAI_0B00880</name>
</gene>
<dbReference type="PANTHER" id="PTHR45760:SF2">
    <property type="entry name" value="FI19922P1-RELATED"/>
    <property type="match status" value="1"/>
</dbReference>
<evidence type="ECO:0000313" key="12">
    <source>
        <dbReference type="EMBL" id="CCD23122.1"/>
    </source>
</evidence>
<dbReference type="Proteomes" id="UP000000689">
    <property type="component" value="Chromosome 2"/>
</dbReference>
<keyword evidence="8" id="KW-0496">Mitochondrion</keyword>
<evidence type="ECO:0000256" key="10">
    <source>
        <dbReference type="PROSITE-ProRule" id="PRU00282"/>
    </source>
</evidence>
<dbReference type="GO" id="GO:0030170">
    <property type="term" value="F:pyridoxal phosphate binding"/>
    <property type="evidence" value="ECO:0007669"/>
    <property type="project" value="EnsemblFungi"/>
</dbReference>
<feature type="repeat" description="Solcar" evidence="10">
    <location>
        <begin position="160"/>
        <end position="254"/>
    </location>
</feature>
<sequence>MSNNAKDELTLQQRMLSACSGSLLTSLTLTPMDVVRIRLQQQELLPDCSCGPIEKVITASVSKQKLKTDLSTVQAKLVAPIINKNKLFWESPCFQQLNCKNSSVRFNSTWEAFTKISKLEGITTLWRGISINLLMAVPANIVYFTGYEYMRDNSPISKSFPNFNPLLCGAFARIVAATVVAPLELTKTKLQSIPRSSKSTSSWMLIRELLKETRQEMKVNGIYRALFKGLEITLWRDVPFSAIYWGSYEFCKNHFWIDTDPSLNVNWIQFINSFVSGSVSGTLAAIFTHPFDVGKTRWQISFFNAPDKALVTSSKNNKAVVSKNMFKFLGNIWKTEGAGALYVGLLPRIIKIAPSCAIMISSYEISKKIFNS</sequence>
<comment type="similarity">
    <text evidence="2 11">Belongs to the mitochondrial carrier (TC 2.A.29) family.</text>
</comment>
<evidence type="ECO:0000256" key="5">
    <source>
        <dbReference type="ARBA" id="ARBA00022737"/>
    </source>
</evidence>
<keyword evidence="4 10" id="KW-0812">Transmembrane</keyword>
<protein>
    <recommendedName>
        <fullName evidence="14">Mitochondrial carrier protein MTM1</fullName>
    </recommendedName>
</protein>
<evidence type="ECO:0000256" key="7">
    <source>
        <dbReference type="ARBA" id="ARBA00022989"/>
    </source>
</evidence>
<feature type="repeat" description="Solcar" evidence="10">
    <location>
        <begin position="268"/>
        <end position="369"/>
    </location>
</feature>
<dbReference type="GeneID" id="11498584"/>
<keyword evidence="7" id="KW-1133">Transmembrane helix</keyword>
<evidence type="ECO:0000256" key="4">
    <source>
        <dbReference type="ARBA" id="ARBA00022692"/>
    </source>
</evidence>
<accession>G0W5R1</accession>
<dbReference type="eggNOG" id="KOG0761">
    <property type="taxonomic scope" value="Eukaryota"/>
</dbReference>
<dbReference type="OMA" id="YWWGYES"/>
<keyword evidence="6" id="KW-0999">Mitochondrion inner membrane</keyword>
<dbReference type="Pfam" id="PF00153">
    <property type="entry name" value="Mito_carr"/>
    <property type="match status" value="3"/>
</dbReference>
<evidence type="ECO:0000256" key="8">
    <source>
        <dbReference type="ARBA" id="ARBA00023128"/>
    </source>
</evidence>
<evidence type="ECO:0000256" key="6">
    <source>
        <dbReference type="ARBA" id="ARBA00022792"/>
    </source>
</evidence>
<feature type="repeat" description="Solcar" evidence="10">
    <location>
        <begin position="9"/>
        <end position="153"/>
    </location>
</feature>